<evidence type="ECO:0000256" key="6">
    <source>
        <dbReference type="ARBA" id="ARBA00038076"/>
    </source>
</evidence>
<dbReference type="InterPro" id="IPR003838">
    <property type="entry name" value="ABC3_permease_C"/>
</dbReference>
<evidence type="ECO:0000256" key="5">
    <source>
        <dbReference type="ARBA" id="ARBA00023136"/>
    </source>
</evidence>
<feature type="transmembrane region" description="Helical" evidence="7">
    <location>
        <begin position="345"/>
        <end position="374"/>
    </location>
</feature>
<dbReference type="PANTHER" id="PTHR30572">
    <property type="entry name" value="MEMBRANE COMPONENT OF TRANSPORTER-RELATED"/>
    <property type="match status" value="1"/>
</dbReference>
<dbReference type="Proteomes" id="UP000228896">
    <property type="component" value="Unassembled WGS sequence"/>
</dbReference>
<organism evidence="10 11">
    <name type="scientific">Candidatus Falkowbacteria bacterium CG02_land_8_20_14_3_00_36_14</name>
    <dbReference type="NCBI Taxonomy" id="1974560"/>
    <lineage>
        <taxon>Bacteria</taxon>
        <taxon>Candidatus Falkowiibacteriota</taxon>
    </lineage>
</organism>
<sequence>MPTIILSIQIAIRSMRANKLRTGLTVLGMVIGISAVIIVFSAGEGIKSLIVSQVESFGTDVIETKIKVPTSKKGAASEAQSATSLVSGVQITTLNLNDMKEIDKLANVGESYGGIIAQEQVSYANVMKQGILFGVSASFIDIDKTKVEFGSFFSEAEEKSLAQVVVLGPKVKNELFGDSDAIGQSIKIHKSKYNVIGIYEERGAVFGTDFDDYIYIPLMTLQKRIMGIDHVLFLMHKIKDLSWLDETTDEIIQIMRTNHNITPDTKPDGTFDVNKDDFRVTPMIEALEILGTVTGAITLLLLAIVAISLIVGGVGIMNIMYVIISERTSEIGLRKTVGATFKDIMIQFLTESIIITIIGGFIGIIIGILFSSIIAWGANRYGLDWQLSIPMRSYVVALVFSLFFGVLFGLYPARKAAKLDPIEALRNE</sequence>
<evidence type="ECO:0000256" key="1">
    <source>
        <dbReference type="ARBA" id="ARBA00004651"/>
    </source>
</evidence>
<evidence type="ECO:0008006" key="12">
    <source>
        <dbReference type="Google" id="ProtNLM"/>
    </source>
</evidence>
<comment type="subcellular location">
    <subcellularLocation>
        <location evidence="1">Cell membrane</location>
        <topology evidence="1">Multi-pass membrane protein</topology>
    </subcellularLocation>
</comment>
<keyword evidence="3 7" id="KW-0812">Transmembrane</keyword>
<dbReference type="PANTHER" id="PTHR30572:SF4">
    <property type="entry name" value="ABC TRANSPORTER PERMEASE YTRF"/>
    <property type="match status" value="1"/>
</dbReference>
<dbReference type="InterPro" id="IPR050250">
    <property type="entry name" value="Macrolide_Exporter_MacB"/>
</dbReference>
<dbReference type="Pfam" id="PF12704">
    <property type="entry name" value="MacB_PCD"/>
    <property type="match status" value="1"/>
</dbReference>
<dbReference type="InterPro" id="IPR025857">
    <property type="entry name" value="MacB_PCD"/>
</dbReference>
<keyword evidence="4 7" id="KW-1133">Transmembrane helix</keyword>
<dbReference type="Pfam" id="PF02687">
    <property type="entry name" value="FtsX"/>
    <property type="match status" value="1"/>
</dbReference>
<evidence type="ECO:0000256" key="7">
    <source>
        <dbReference type="SAM" id="Phobius"/>
    </source>
</evidence>
<evidence type="ECO:0000259" key="9">
    <source>
        <dbReference type="Pfam" id="PF12704"/>
    </source>
</evidence>
<keyword evidence="5 7" id="KW-0472">Membrane</keyword>
<name>A0A2M7DLB1_9BACT</name>
<evidence type="ECO:0000313" key="10">
    <source>
        <dbReference type="EMBL" id="PIV50522.1"/>
    </source>
</evidence>
<gene>
    <name evidence="10" type="ORF">COS18_04780</name>
</gene>
<feature type="transmembrane region" description="Helical" evidence="7">
    <location>
        <begin position="394"/>
        <end position="413"/>
    </location>
</feature>
<feature type="domain" description="MacB-like periplasmic core" evidence="9">
    <location>
        <begin position="22"/>
        <end position="253"/>
    </location>
</feature>
<protein>
    <recommendedName>
        <fullName evidence="12">Multidrug ABC transporter substrate-binding protein</fullName>
    </recommendedName>
</protein>
<feature type="domain" description="ABC3 transporter permease C-terminal" evidence="8">
    <location>
        <begin position="303"/>
        <end position="421"/>
    </location>
</feature>
<feature type="transmembrane region" description="Helical" evidence="7">
    <location>
        <begin position="20"/>
        <end position="43"/>
    </location>
</feature>
<evidence type="ECO:0000256" key="2">
    <source>
        <dbReference type="ARBA" id="ARBA00022475"/>
    </source>
</evidence>
<dbReference type="EMBL" id="PETS01000125">
    <property type="protein sequence ID" value="PIV50522.1"/>
    <property type="molecule type" value="Genomic_DNA"/>
</dbReference>
<proteinExistence type="inferred from homology"/>
<keyword evidence="2" id="KW-1003">Cell membrane</keyword>
<dbReference type="AlphaFoldDB" id="A0A2M7DLB1"/>
<evidence type="ECO:0000259" key="8">
    <source>
        <dbReference type="Pfam" id="PF02687"/>
    </source>
</evidence>
<feature type="transmembrane region" description="Helical" evidence="7">
    <location>
        <begin position="299"/>
        <end position="324"/>
    </location>
</feature>
<comment type="caution">
    <text evidence="10">The sequence shown here is derived from an EMBL/GenBank/DDBJ whole genome shotgun (WGS) entry which is preliminary data.</text>
</comment>
<evidence type="ECO:0000256" key="3">
    <source>
        <dbReference type="ARBA" id="ARBA00022692"/>
    </source>
</evidence>
<dbReference type="GO" id="GO:0005886">
    <property type="term" value="C:plasma membrane"/>
    <property type="evidence" value="ECO:0007669"/>
    <property type="project" value="UniProtKB-SubCell"/>
</dbReference>
<evidence type="ECO:0000313" key="11">
    <source>
        <dbReference type="Proteomes" id="UP000228896"/>
    </source>
</evidence>
<dbReference type="GO" id="GO:0022857">
    <property type="term" value="F:transmembrane transporter activity"/>
    <property type="evidence" value="ECO:0007669"/>
    <property type="project" value="TreeGrafter"/>
</dbReference>
<comment type="similarity">
    <text evidence="6">Belongs to the ABC-4 integral membrane protein family.</text>
</comment>
<reference evidence="11" key="1">
    <citation type="submission" date="2017-09" db="EMBL/GenBank/DDBJ databases">
        <title>Depth-based differentiation of microbial function through sediment-hosted aquifers and enrichment of novel symbionts in the deep terrestrial subsurface.</title>
        <authorList>
            <person name="Probst A.J."/>
            <person name="Ladd B."/>
            <person name="Jarett J.K."/>
            <person name="Geller-Mcgrath D.E."/>
            <person name="Sieber C.M.K."/>
            <person name="Emerson J.B."/>
            <person name="Anantharaman K."/>
            <person name="Thomas B.C."/>
            <person name="Malmstrom R."/>
            <person name="Stieglmeier M."/>
            <person name="Klingl A."/>
            <person name="Woyke T."/>
            <person name="Ryan C.M."/>
            <person name="Banfield J.F."/>
        </authorList>
    </citation>
    <scope>NUCLEOTIDE SEQUENCE [LARGE SCALE GENOMIC DNA]</scope>
</reference>
<accession>A0A2M7DLB1</accession>
<evidence type="ECO:0000256" key="4">
    <source>
        <dbReference type="ARBA" id="ARBA00022989"/>
    </source>
</evidence>